<dbReference type="AlphaFoldDB" id="A0A9P1JJ85"/>
<evidence type="ECO:0000256" key="3">
    <source>
        <dbReference type="ARBA" id="ARBA00022448"/>
    </source>
</evidence>
<dbReference type="EMBL" id="FN597644">
    <property type="protein sequence ID" value="CBI43980.1"/>
    <property type="molecule type" value="Genomic_DNA"/>
</dbReference>
<dbReference type="Pfam" id="PF01654">
    <property type="entry name" value="Cyt_bd_oxida_I"/>
    <property type="match status" value="1"/>
</dbReference>
<evidence type="ECO:0000256" key="12">
    <source>
        <dbReference type="PIRNR" id="PIRNR006446"/>
    </source>
</evidence>
<feature type="transmembrane region" description="Helical" evidence="12">
    <location>
        <begin position="424"/>
        <end position="450"/>
    </location>
</feature>
<evidence type="ECO:0000256" key="5">
    <source>
        <dbReference type="ARBA" id="ARBA00022617"/>
    </source>
</evidence>
<keyword evidence="14" id="KW-1185">Reference proteome</keyword>
<evidence type="ECO:0000256" key="6">
    <source>
        <dbReference type="ARBA" id="ARBA00022692"/>
    </source>
</evidence>
<evidence type="ECO:0000256" key="8">
    <source>
        <dbReference type="ARBA" id="ARBA00022982"/>
    </source>
</evidence>
<comment type="subcellular location">
    <subcellularLocation>
        <location evidence="1">Cell membrane</location>
        <topology evidence="1">Multi-pass membrane protein</topology>
    </subcellularLocation>
</comment>
<feature type="transmembrane region" description="Helical" evidence="12">
    <location>
        <begin position="116"/>
        <end position="136"/>
    </location>
</feature>
<evidence type="ECO:0000256" key="4">
    <source>
        <dbReference type="ARBA" id="ARBA00022475"/>
    </source>
</evidence>
<feature type="transmembrane region" description="Helical" evidence="12">
    <location>
        <begin position="36"/>
        <end position="60"/>
    </location>
</feature>
<keyword evidence="9 12" id="KW-1133">Transmembrane helix</keyword>
<keyword evidence="4 12" id="KW-1003">Cell membrane</keyword>
<dbReference type="KEGG" id="bao:BAMF_2854"/>
<keyword evidence="11 12" id="KW-0472">Membrane</keyword>
<dbReference type="GO" id="GO:0070069">
    <property type="term" value="C:cytochrome complex"/>
    <property type="evidence" value="ECO:0007669"/>
    <property type="project" value="UniProtKB-UniRule"/>
</dbReference>
<dbReference type="GO" id="GO:0009055">
    <property type="term" value="F:electron transfer activity"/>
    <property type="evidence" value="ECO:0007669"/>
    <property type="project" value="UniProtKB-UniRule"/>
</dbReference>
<dbReference type="GO" id="GO:0005886">
    <property type="term" value="C:plasma membrane"/>
    <property type="evidence" value="ECO:0007669"/>
    <property type="project" value="UniProtKB-SubCell"/>
</dbReference>
<keyword evidence="5 12" id="KW-0349">Heme</keyword>
<dbReference type="Proteomes" id="UP000006562">
    <property type="component" value="Chromosome"/>
</dbReference>
<evidence type="ECO:0000313" key="13">
    <source>
        <dbReference type="EMBL" id="CBI43980.1"/>
    </source>
</evidence>
<dbReference type="PANTHER" id="PTHR30365:SF14">
    <property type="entry name" value="CYTOCHROME BD MENAQUINOL OXIDASE SUBUNIT I-RELATED"/>
    <property type="match status" value="1"/>
</dbReference>
<protein>
    <submittedName>
        <fullName evidence="13">Cytochrome d oxidase subunit</fullName>
        <ecNumber evidence="13">1.10.3.-</ecNumber>
    </submittedName>
</protein>
<evidence type="ECO:0000256" key="1">
    <source>
        <dbReference type="ARBA" id="ARBA00004651"/>
    </source>
</evidence>
<keyword evidence="8 12" id="KW-0249">Electron transport</keyword>
<proteinExistence type="inferred from homology"/>
<accession>A0A9P1JJ85</accession>
<feature type="transmembrane region" description="Helical" evidence="12">
    <location>
        <begin position="376"/>
        <end position="399"/>
    </location>
</feature>
<feature type="transmembrane region" description="Helical" evidence="12">
    <location>
        <begin position="143"/>
        <end position="163"/>
    </location>
</feature>
<keyword evidence="7 12" id="KW-0479">Metal-binding</keyword>
<reference evidence="13 14" key="1">
    <citation type="journal article" date="2011" name="Int. J. Syst. Evol. Microbiol.">
        <title>Relationship of Bacillus amyloliquefaciens clades associated with strains DSM 7T and FZB42T: a proposal for Bacillus amyloliquefaciens subsp. amyloliquefaciens subsp. nov. and Bacillus amyloliquefaciens subsp. plantarum subsp. nov. based on complete genome sequence comparisons.</title>
        <authorList>
            <person name="Borriss R."/>
            <person name="Chen X.H."/>
            <person name="Rueckert C."/>
            <person name="Blom J."/>
            <person name="Becker A."/>
            <person name="Baumgarth B."/>
            <person name="Fan B."/>
            <person name="Pukall R."/>
            <person name="Schumann P."/>
            <person name="Sproer C."/>
            <person name="Junge H."/>
            <person name="Vater J."/>
            <person name="Puhler A."/>
            <person name="Klenk H.P."/>
        </authorList>
    </citation>
    <scope>NUCLEOTIDE SEQUENCE [LARGE SCALE GENOMIC DNA]</scope>
    <source>
        <strain evidence="14">DSM 7</strain>
    </source>
</reference>
<comment type="similarity">
    <text evidence="2 12">Belongs to the cytochrome ubiquinol oxidase subunit 1 family.</text>
</comment>
<feature type="transmembrane region" description="Helical" evidence="12">
    <location>
        <begin position="338"/>
        <end position="364"/>
    </location>
</feature>
<reference evidence="14" key="2">
    <citation type="journal article" date="2011" name="J. Biotechnol.">
        <title>Genome sequence of B. amyloliquefaciens type strain DSM7(T) reveals differences to plant-associated B. amyloliquefaciens FZB42.</title>
        <authorList>
            <person name="Ruckert C."/>
            <person name="Blom J."/>
            <person name="Chen X."/>
            <person name="Reva O."/>
            <person name="Borriss R."/>
        </authorList>
    </citation>
    <scope>NUCLEOTIDE SEQUENCE [LARGE SCALE GENOMIC DNA]</scope>
    <source>
        <strain evidence="14">DSM 7</strain>
    </source>
</reference>
<evidence type="ECO:0000256" key="7">
    <source>
        <dbReference type="ARBA" id="ARBA00022723"/>
    </source>
</evidence>
<dbReference type="PIRSF" id="PIRSF006446">
    <property type="entry name" value="Cyt_quinol_oxidase_1"/>
    <property type="match status" value="1"/>
</dbReference>
<evidence type="ECO:0000256" key="9">
    <source>
        <dbReference type="ARBA" id="ARBA00022989"/>
    </source>
</evidence>
<dbReference type="EC" id="1.10.3.-" evidence="13"/>
<sequence>MASANNITTLHKTVIRKAVYDVDDLVLARSLFGTTMGFHIIFATLGVGLPLMILMAELIYQKTKDPHYAIMAKRWTKAQAVLLGVAIPTGTIAGTQLALLWPGFMEVIGRVMSLPFQIEIYAFFIEALFMSIYVYAADRLTPAMRIIAVIFVLIGAAASAVLITNVHAFEGTPAGFKILNGKITDVEPWAAFFNPSFFTTAGHVVLTAFMTGAFIVASVAAYKMLRTRKQEQVYRFHRKALLLALTIGGIFSIIASLNGHESAQLLYEYQPEKLAGAEGLFETRSHAPLAIGGFTDAKEEKVKWAIEVPWALSFLAANSFDTVVKGLNAFPKDEWPPLFIHTLFNGMVGIGMLLILYSVIGIVWRKILKKDSFPTWLLILFLTAGPLSLIGIEFGWIFACTGRQPWVIYHLLKTSDVVTTTGSIGLLFILFTVVYAILAAAVIYVLLYYFRKHPVEEDVKAAES</sequence>
<keyword evidence="6 12" id="KW-0812">Transmembrane</keyword>
<keyword evidence="3 12" id="KW-0813">Transport</keyword>
<feature type="transmembrane region" description="Helical" evidence="12">
    <location>
        <begin position="81"/>
        <end position="104"/>
    </location>
</feature>
<evidence type="ECO:0000256" key="11">
    <source>
        <dbReference type="ARBA" id="ARBA00023136"/>
    </source>
</evidence>
<feature type="transmembrane region" description="Helical" evidence="12">
    <location>
        <begin position="197"/>
        <end position="220"/>
    </location>
</feature>
<keyword evidence="10 12" id="KW-0408">Iron</keyword>
<dbReference type="GO" id="GO:0016682">
    <property type="term" value="F:oxidoreductase activity, acting on diphenols and related substances as donors, oxygen as acceptor"/>
    <property type="evidence" value="ECO:0007669"/>
    <property type="project" value="TreeGrafter"/>
</dbReference>
<evidence type="ECO:0000256" key="2">
    <source>
        <dbReference type="ARBA" id="ARBA00009819"/>
    </source>
</evidence>
<dbReference type="GO" id="GO:0046872">
    <property type="term" value="F:metal ion binding"/>
    <property type="evidence" value="ECO:0007669"/>
    <property type="project" value="UniProtKB-UniRule"/>
</dbReference>
<gene>
    <name evidence="13" type="primary">ythA</name>
    <name evidence="13" type="ordered locus">BAMF_2854</name>
</gene>
<dbReference type="PANTHER" id="PTHR30365">
    <property type="entry name" value="CYTOCHROME D UBIQUINOL OXIDASE"/>
    <property type="match status" value="1"/>
</dbReference>
<dbReference type="GO" id="GO:0019646">
    <property type="term" value="P:aerobic electron transport chain"/>
    <property type="evidence" value="ECO:0007669"/>
    <property type="project" value="InterPro"/>
</dbReference>
<organism evidence="13 14">
    <name type="scientific">Bacillus amyloliquefaciens (strain ATCC 23350 / DSM 7 / BCRC 11601 / CCUG 28519 / NBRC 15535 / NRRL B-14393 / F)</name>
    <dbReference type="NCBI Taxonomy" id="692420"/>
    <lineage>
        <taxon>Bacteria</taxon>
        <taxon>Bacillati</taxon>
        <taxon>Bacillota</taxon>
        <taxon>Bacilli</taxon>
        <taxon>Bacillales</taxon>
        <taxon>Bacillaceae</taxon>
        <taxon>Bacillus</taxon>
        <taxon>Bacillus amyloliquefaciens group</taxon>
    </lineage>
</organism>
<keyword evidence="13" id="KW-0560">Oxidoreductase</keyword>
<name>A0A9P1JJ85_BACAS</name>
<evidence type="ECO:0000256" key="10">
    <source>
        <dbReference type="ARBA" id="ARBA00023004"/>
    </source>
</evidence>
<feature type="transmembrane region" description="Helical" evidence="12">
    <location>
        <begin position="240"/>
        <end position="257"/>
    </location>
</feature>
<dbReference type="InterPro" id="IPR002585">
    <property type="entry name" value="Cyt-d_ubiquinol_oxidase_su_1"/>
</dbReference>
<evidence type="ECO:0000313" key="14">
    <source>
        <dbReference type="Proteomes" id="UP000006562"/>
    </source>
</evidence>
<dbReference type="GO" id="GO:0020037">
    <property type="term" value="F:heme binding"/>
    <property type="evidence" value="ECO:0007669"/>
    <property type="project" value="TreeGrafter"/>
</dbReference>